<dbReference type="Proteomes" id="UP000008810">
    <property type="component" value="Chromosome 2"/>
</dbReference>
<evidence type="ECO:0000313" key="3">
    <source>
        <dbReference type="Proteomes" id="UP000008810"/>
    </source>
</evidence>
<reference evidence="1" key="2">
    <citation type="submission" date="2017-06" db="EMBL/GenBank/DDBJ databases">
        <title>WGS assembly of Brachypodium distachyon.</title>
        <authorList>
            <consortium name="The International Brachypodium Initiative"/>
            <person name="Lucas S."/>
            <person name="Harmon-Smith M."/>
            <person name="Lail K."/>
            <person name="Tice H."/>
            <person name="Grimwood J."/>
            <person name="Bruce D."/>
            <person name="Barry K."/>
            <person name="Shu S."/>
            <person name="Lindquist E."/>
            <person name="Wang M."/>
            <person name="Pitluck S."/>
            <person name="Vogel J.P."/>
            <person name="Garvin D.F."/>
            <person name="Mockler T.C."/>
            <person name="Schmutz J."/>
            <person name="Rokhsar D."/>
            <person name="Bevan M.W."/>
        </authorList>
    </citation>
    <scope>NUCLEOTIDE SEQUENCE</scope>
    <source>
        <strain evidence="1">Bd21</strain>
    </source>
</reference>
<accession>A0A0Q3G4D4</accession>
<reference evidence="2" key="3">
    <citation type="submission" date="2018-08" db="UniProtKB">
        <authorList>
            <consortium name="EnsemblPlants"/>
        </authorList>
    </citation>
    <scope>IDENTIFICATION</scope>
    <source>
        <strain evidence="2">cv. Bd21</strain>
    </source>
</reference>
<evidence type="ECO:0000313" key="2">
    <source>
        <dbReference type="EnsemblPlants" id="KQK06166"/>
    </source>
</evidence>
<protein>
    <submittedName>
        <fullName evidence="1 2">Uncharacterized protein</fullName>
    </submittedName>
</protein>
<evidence type="ECO:0000313" key="1">
    <source>
        <dbReference type="EMBL" id="KQK06166.1"/>
    </source>
</evidence>
<gene>
    <name evidence="1" type="ORF">BRADI_2g24925v3</name>
</gene>
<keyword evidence="3" id="KW-1185">Reference proteome</keyword>
<organism evidence="1">
    <name type="scientific">Brachypodium distachyon</name>
    <name type="common">Purple false brome</name>
    <name type="synonym">Trachynia distachya</name>
    <dbReference type="NCBI Taxonomy" id="15368"/>
    <lineage>
        <taxon>Eukaryota</taxon>
        <taxon>Viridiplantae</taxon>
        <taxon>Streptophyta</taxon>
        <taxon>Embryophyta</taxon>
        <taxon>Tracheophyta</taxon>
        <taxon>Spermatophyta</taxon>
        <taxon>Magnoliopsida</taxon>
        <taxon>Liliopsida</taxon>
        <taxon>Poales</taxon>
        <taxon>Poaceae</taxon>
        <taxon>BOP clade</taxon>
        <taxon>Pooideae</taxon>
        <taxon>Stipodae</taxon>
        <taxon>Brachypodieae</taxon>
        <taxon>Brachypodium</taxon>
    </lineage>
</organism>
<dbReference type="InParanoid" id="A0A0Q3G4D4"/>
<reference evidence="1 2" key="1">
    <citation type="journal article" date="2010" name="Nature">
        <title>Genome sequencing and analysis of the model grass Brachypodium distachyon.</title>
        <authorList>
            <consortium name="International Brachypodium Initiative"/>
        </authorList>
    </citation>
    <scope>NUCLEOTIDE SEQUENCE [LARGE SCALE GENOMIC DNA]</scope>
    <source>
        <strain evidence="1 2">Bd21</strain>
    </source>
</reference>
<sequence length="125" mass="14159">MNRTHQREWKGLTQPDVCGRGACPCGRKPSPDLGPEWIQMDIGQNNGCGRKWTPRCRVDRNGVGRAKVALSICSPSQQLKPRNRLVHAHLGGLILDWNIGVCKLYWKVHSNFYFYVEVLLTLDAC</sequence>
<proteinExistence type="predicted"/>
<dbReference type="AlphaFoldDB" id="A0A0Q3G4D4"/>
<name>A0A0Q3G4D4_BRADI</name>
<dbReference type="EMBL" id="CM000881">
    <property type="protein sequence ID" value="KQK06166.1"/>
    <property type="molecule type" value="Genomic_DNA"/>
</dbReference>
<dbReference type="Gramene" id="KQK06166">
    <property type="protein sequence ID" value="KQK06166"/>
    <property type="gene ID" value="BRADI_2g24925v3"/>
</dbReference>
<dbReference type="EnsemblPlants" id="KQK06166">
    <property type="protein sequence ID" value="KQK06166"/>
    <property type="gene ID" value="BRADI_2g24925v3"/>
</dbReference>